<accession>A0A9X5EAE0</accession>
<dbReference type="SUPFAM" id="SSF52980">
    <property type="entry name" value="Restriction endonuclease-like"/>
    <property type="match status" value="1"/>
</dbReference>
<dbReference type="PANTHER" id="PTHR36558:SF1">
    <property type="entry name" value="RESTRICTION ENDONUCLEASE DOMAIN-CONTAINING PROTEIN-RELATED"/>
    <property type="match status" value="1"/>
</dbReference>
<keyword evidence="3" id="KW-1185">Reference proteome</keyword>
<dbReference type="InterPro" id="IPR008538">
    <property type="entry name" value="Uma2"/>
</dbReference>
<evidence type="ECO:0000313" key="3">
    <source>
        <dbReference type="Proteomes" id="UP000031532"/>
    </source>
</evidence>
<dbReference type="InterPro" id="IPR011335">
    <property type="entry name" value="Restrct_endonuc-II-like"/>
</dbReference>
<keyword evidence="2" id="KW-0540">Nuclease</keyword>
<keyword evidence="2" id="KW-0378">Hydrolase</keyword>
<proteinExistence type="predicted"/>
<comment type="caution">
    <text evidence="2">The sequence shown here is derived from an EMBL/GenBank/DDBJ whole genome shotgun (WGS) entry which is preliminary data.</text>
</comment>
<feature type="domain" description="Putative restriction endonuclease" evidence="1">
    <location>
        <begin position="10"/>
        <end position="182"/>
    </location>
</feature>
<dbReference type="Gene3D" id="3.90.1570.10">
    <property type="entry name" value="tt1808, chain A"/>
    <property type="match status" value="1"/>
</dbReference>
<keyword evidence="2" id="KW-0255">Endonuclease</keyword>
<dbReference type="Proteomes" id="UP000031532">
    <property type="component" value="Unassembled WGS sequence"/>
</dbReference>
<protein>
    <submittedName>
        <fullName evidence="2">Uma2 family endonuclease</fullName>
    </submittedName>
</protein>
<dbReference type="GO" id="GO:0004519">
    <property type="term" value="F:endonuclease activity"/>
    <property type="evidence" value="ECO:0007669"/>
    <property type="project" value="UniProtKB-KW"/>
</dbReference>
<dbReference type="InterPro" id="IPR012296">
    <property type="entry name" value="Nuclease_put_TT1808"/>
</dbReference>
<evidence type="ECO:0000259" key="1">
    <source>
        <dbReference type="Pfam" id="PF05685"/>
    </source>
</evidence>
<organism evidence="2 3">
    <name type="scientific">Scytonema millei VB511283</name>
    <dbReference type="NCBI Taxonomy" id="1245923"/>
    <lineage>
        <taxon>Bacteria</taxon>
        <taxon>Bacillati</taxon>
        <taxon>Cyanobacteriota</taxon>
        <taxon>Cyanophyceae</taxon>
        <taxon>Nostocales</taxon>
        <taxon>Scytonemataceae</taxon>
        <taxon>Scytonema</taxon>
    </lineage>
</organism>
<dbReference type="PANTHER" id="PTHR36558">
    <property type="entry name" value="GLR1098 PROTEIN"/>
    <property type="match status" value="1"/>
</dbReference>
<dbReference type="Pfam" id="PF05685">
    <property type="entry name" value="Uma2"/>
    <property type="match status" value="1"/>
</dbReference>
<name>A0A9X5EAE0_9CYAN</name>
<reference evidence="2 3" key="1">
    <citation type="journal article" date="2015" name="Genome Announc.">
        <title>Draft Genome Sequence of the Terrestrial Cyanobacterium Scytonema millei VB511283, Isolated from Eastern India.</title>
        <authorList>
            <person name="Sen D."/>
            <person name="Chandrababunaidu M.M."/>
            <person name="Singh D."/>
            <person name="Sanghi N."/>
            <person name="Ghorai A."/>
            <person name="Mishra G.P."/>
            <person name="Madduluri M."/>
            <person name="Adhikary S.P."/>
            <person name="Tripathy S."/>
        </authorList>
    </citation>
    <scope>NUCLEOTIDE SEQUENCE [LARGE SCALE GENOMIC DNA]</scope>
    <source>
        <strain evidence="2 3">VB511283</strain>
    </source>
</reference>
<sequence length="197" mass="22962">MYQTQLYHSPEEYLALEIDAEYKSEYHNGQIVPMAGGTPNHNQIAGNLYAALNFALKRQPYRVFIGDMRLWIPQQRFYTYPDVMVVSDQLQFVEGRKDTITNPSLIVEVLSESTENYDRGEKFRLYRTIPSFQEYILIEQSEMHIEQYSKTASSQTATSQWLFSEYDGETATLALTTIQFQISLSDIYDKVEFDVEE</sequence>
<gene>
    <name evidence="2" type="ORF">QH73_0026330</name>
</gene>
<dbReference type="AlphaFoldDB" id="A0A9X5EAE0"/>
<dbReference type="EMBL" id="JTJC03000017">
    <property type="protein sequence ID" value="NHC38094.1"/>
    <property type="molecule type" value="Genomic_DNA"/>
</dbReference>
<dbReference type="CDD" id="cd06260">
    <property type="entry name" value="DUF820-like"/>
    <property type="match status" value="1"/>
</dbReference>
<evidence type="ECO:0000313" key="2">
    <source>
        <dbReference type="EMBL" id="NHC38094.1"/>
    </source>
</evidence>
<dbReference type="OrthoDB" id="424506at2"/>